<accession>A0ABN0WTZ3</accession>
<evidence type="ECO:0000256" key="1">
    <source>
        <dbReference type="SAM" id="Coils"/>
    </source>
</evidence>
<dbReference type="RefSeq" id="WP_343803607.1">
    <property type="nucleotide sequence ID" value="NZ_BAAADJ010000064.1"/>
</dbReference>
<gene>
    <name evidence="2" type="ORF">GCM10008967_41220</name>
</gene>
<keyword evidence="1" id="KW-0175">Coiled coil</keyword>
<dbReference type="Proteomes" id="UP001500782">
    <property type="component" value="Unassembled WGS sequence"/>
</dbReference>
<organism evidence="2 3">
    <name type="scientific">Bacillus carboniphilus</name>
    <dbReference type="NCBI Taxonomy" id="86663"/>
    <lineage>
        <taxon>Bacteria</taxon>
        <taxon>Bacillati</taxon>
        <taxon>Bacillota</taxon>
        <taxon>Bacilli</taxon>
        <taxon>Bacillales</taxon>
        <taxon>Bacillaceae</taxon>
        <taxon>Bacillus</taxon>
    </lineage>
</organism>
<sequence length="108" mass="13178">MLRDRGRIKWTSMMLPEHVKLLREWAEEDKYETAREFDEQELEEMNQLLEEAILTEHPVTLTYFKNRQYKMVTGWIHKVDPYQQTLHIKSEDGENVQIPFLYLDHIEL</sequence>
<dbReference type="PANTHER" id="PTHR40051">
    <property type="entry name" value="IG HYPOTHETICAL 15966"/>
    <property type="match status" value="1"/>
</dbReference>
<name>A0ABN0WTZ3_9BACI</name>
<comment type="caution">
    <text evidence="2">The sequence shown here is derived from an EMBL/GenBank/DDBJ whole genome shotgun (WGS) entry which is preliminary data.</text>
</comment>
<proteinExistence type="predicted"/>
<evidence type="ECO:0000313" key="2">
    <source>
        <dbReference type="EMBL" id="GAA0346570.1"/>
    </source>
</evidence>
<dbReference type="PANTHER" id="PTHR40051:SF1">
    <property type="entry name" value="YOLD-LIKE FAMILY PROTEIN"/>
    <property type="match status" value="1"/>
</dbReference>
<reference evidence="2 3" key="1">
    <citation type="journal article" date="2019" name="Int. J. Syst. Evol. Microbiol.">
        <title>The Global Catalogue of Microorganisms (GCM) 10K type strain sequencing project: providing services to taxonomists for standard genome sequencing and annotation.</title>
        <authorList>
            <consortium name="The Broad Institute Genomics Platform"/>
            <consortium name="The Broad Institute Genome Sequencing Center for Infectious Disease"/>
            <person name="Wu L."/>
            <person name="Ma J."/>
        </authorList>
    </citation>
    <scope>NUCLEOTIDE SEQUENCE [LARGE SCALE GENOMIC DNA]</scope>
    <source>
        <strain evidence="2 3">JCM 9731</strain>
    </source>
</reference>
<dbReference type="EMBL" id="BAAADJ010000064">
    <property type="protein sequence ID" value="GAA0346570.1"/>
    <property type="molecule type" value="Genomic_DNA"/>
</dbReference>
<evidence type="ECO:0000313" key="3">
    <source>
        <dbReference type="Proteomes" id="UP001500782"/>
    </source>
</evidence>
<dbReference type="Pfam" id="PF08863">
    <property type="entry name" value="YolD"/>
    <property type="match status" value="1"/>
</dbReference>
<feature type="coiled-coil region" evidence="1">
    <location>
        <begin position="28"/>
        <end position="55"/>
    </location>
</feature>
<keyword evidence="3" id="KW-1185">Reference proteome</keyword>
<protein>
    <submittedName>
        <fullName evidence="2">YolD-like family protein</fullName>
    </submittedName>
</protein>
<dbReference type="InterPro" id="IPR014962">
    <property type="entry name" value="YolD"/>
</dbReference>